<comment type="subcellular location">
    <subcellularLocation>
        <location evidence="1">Cell membrane</location>
        <topology evidence="1">Multi-pass membrane protein</topology>
    </subcellularLocation>
</comment>
<dbReference type="PANTHER" id="PTHR43370">
    <property type="entry name" value="SUGAR ABC TRANSPORTER INTEGRAL MEMBRANE PROTEIN-RELATED"/>
    <property type="match status" value="1"/>
</dbReference>
<evidence type="ECO:0000256" key="1">
    <source>
        <dbReference type="ARBA" id="ARBA00004651"/>
    </source>
</evidence>
<dbReference type="AlphaFoldDB" id="A0A6J6MU53"/>
<protein>
    <submittedName>
        <fullName evidence="7">Unannotated protein</fullName>
    </submittedName>
</protein>
<name>A0A6J6MU53_9ZZZZ</name>
<dbReference type="PANTHER" id="PTHR43370:SF1">
    <property type="entry name" value="GUANOSINE ABC TRANSPORTER PERMEASE PROTEIN NUPQ"/>
    <property type="match status" value="1"/>
</dbReference>
<feature type="transmembrane region" description="Helical" evidence="6">
    <location>
        <begin position="353"/>
        <end position="373"/>
    </location>
</feature>
<feature type="transmembrane region" description="Helical" evidence="6">
    <location>
        <begin position="327"/>
        <end position="346"/>
    </location>
</feature>
<dbReference type="CDD" id="cd06580">
    <property type="entry name" value="TM_PBP1_transp_TpRbsC_like"/>
    <property type="match status" value="1"/>
</dbReference>
<keyword evidence="2" id="KW-1003">Cell membrane</keyword>
<dbReference type="EMBL" id="CAEZXJ010000001">
    <property type="protein sequence ID" value="CAB4677507.1"/>
    <property type="molecule type" value="Genomic_DNA"/>
</dbReference>
<keyword evidence="4 6" id="KW-1133">Transmembrane helix</keyword>
<evidence type="ECO:0000256" key="6">
    <source>
        <dbReference type="SAM" id="Phobius"/>
    </source>
</evidence>
<keyword evidence="3 6" id="KW-0812">Transmembrane</keyword>
<feature type="transmembrane region" description="Helical" evidence="6">
    <location>
        <begin position="12"/>
        <end position="30"/>
    </location>
</feature>
<dbReference type="GO" id="GO:0005886">
    <property type="term" value="C:plasma membrane"/>
    <property type="evidence" value="ECO:0007669"/>
    <property type="project" value="UniProtKB-SubCell"/>
</dbReference>
<proteinExistence type="predicted"/>
<evidence type="ECO:0000256" key="3">
    <source>
        <dbReference type="ARBA" id="ARBA00022692"/>
    </source>
</evidence>
<feature type="transmembrane region" description="Helical" evidence="6">
    <location>
        <begin position="291"/>
        <end position="315"/>
    </location>
</feature>
<dbReference type="InterPro" id="IPR001851">
    <property type="entry name" value="ABC_transp_permease"/>
</dbReference>
<keyword evidence="5 6" id="KW-0472">Membrane</keyword>
<sequence length="416" mass="43626">MLEKGKLSGMRRIIVIFFGIIAILSIIRIATGASDLTSVGTAKAALLLSVPIVLAALGGLFAERAGVVNIGLEGMMIMGAWAGGFMGSKHGPWVGLLAAIFFGAVGALVHAVATITFGVDHVVSGVAINIIAAGLVRYISTILAQGGSWPGPSQSPDVEPIGQNGLPILSAGKYFGWQSPDLLGAIGEKNWFLISDISRVLRGLTGELSYVTMIAVALVPLSYFILWKTSFGLRLRSTGESPIAAESLGVNVYAMKYWGVLLSGGFAGLGGGFLAIVAANHYQENQIGGRGYIGLAAMLFGNWRPGGLFAGAALFGFADALQLRDSTAIHALLLLIVAFLIFASWRSFKKAKLVGGLVALAVAAFFAWFFIAFDELPGQLVTMTPYLATLIVLSFASQRLRGPAAAGFPYRRGGLK</sequence>
<feature type="transmembrane region" description="Helical" evidence="6">
    <location>
        <begin position="208"/>
        <end position="227"/>
    </location>
</feature>
<dbReference type="GO" id="GO:0022857">
    <property type="term" value="F:transmembrane transporter activity"/>
    <property type="evidence" value="ECO:0007669"/>
    <property type="project" value="InterPro"/>
</dbReference>
<feature type="transmembrane region" description="Helical" evidence="6">
    <location>
        <begin position="379"/>
        <end position="396"/>
    </location>
</feature>
<organism evidence="7">
    <name type="scientific">freshwater metagenome</name>
    <dbReference type="NCBI Taxonomy" id="449393"/>
    <lineage>
        <taxon>unclassified sequences</taxon>
        <taxon>metagenomes</taxon>
        <taxon>ecological metagenomes</taxon>
    </lineage>
</organism>
<feature type="transmembrane region" description="Helical" evidence="6">
    <location>
        <begin position="93"/>
        <end position="115"/>
    </location>
</feature>
<evidence type="ECO:0000256" key="5">
    <source>
        <dbReference type="ARBA" id="ARBA00023136"/>
    </source>
</evidence>
<evidence type="ECO:0000256" key="2">
    <source>
        <dbReference type="ARBA" id="ARBA00022475"/>
    </source>
</evidence>
<feature type="transmembrane region" description="Helical" evidence="6">
    <location>
        <begin position="257"/>
        <end position="279"/>
    </location>
</feature>
<accession>A0A6J6MU53</accession>
<dbReference type="Pfam" id="PF02653">
    <property type="entry name" value="BPD_transp_2"/>
    <property type="match status" value="1"/>
</dbReference>
<gene>
    <name evidence="7" type="ORF">UFOPK2372_00008</name>
</gene>
<feature type="transmembrane region" description="Helical" evidence="6">
    <location>
        <begin position="67"/>
        <end position="86"/>
    </location>
</feature>
<evidence type="ECO:0000313" key="7">
    <source>
        <dbReference type="EMBL" id="CAB4677507.1"/>
    </source>
</evidence>
<evidence type="ECO:0000256" key="4">
    <source>
        <dbReference type="ARBA" id="ARBA00022989"/>
    </source>
</evidence>
<feature type="transmembrane region" description="Helical" evidence="6">
    <location>
        <begin position="42"/>
        <end position="61"/>
    </location>
</feature>
<reference evidence="7" key="1">
    <citation type="submission" date="2020-05" db="EMBL/GenBank/DDBJ databases">
        <authorList>
            <person name="Chiriac C."/>
            <person name="Salcher M."/>
            <person name="Ghai R."/>
            <person name="Kavagutti S V."/>
        </authorList>
    </citation>
    <scope>NUCLEOTIDE SEQUENCE</scope>
</reference>